<evidence type="ECO:0000256" key="4">
    <source>
        <dbReference type="ARBA" id="ARBA00023002"/>
    </source>
</evidence>
<dbReference type="PRINTS" id="PR00411">
    <property type="entry name" value="PNDRDTASEI"/>
</dbReference>
<proteinExistence type="inferred from homology"/>
<feature type="binding site" evidence="9">
    <location>
        <position position="298"/>
    </location>
    <ligand>
        <name>NAD(+)</name>
        <dbReference type="ChEBI" id="CHEBI:57540"/>
    </ligand>
</feature>
<keyword evidence="4 11" id="KW-0560">Oxidoreductase</keyword>
<comment type="similarity">
    <text evidence="1 11">Belongs to the class-I pyridine nucleotide-disulfide oxidoreductase family.</text>
</comment>
<evidence type="ECO:0000256" key="2">
    <source>
        <dbReference type="ARBA" id="ARBA00022630"/>
    </source>
</evidence>
<dbReference type="GO" id="GO:0006103">
    <property type="term" value="P:2-oxoglutarate metabolic process"/>
    <property type="evidence" value="ECO:0007669"/>
    <property type="project" value="TreeGrafter"/>
</dbReference>
<comment type="cofactor">
    <cofactor evidence="9 11">
        <name>FAD</name>
        <dbReference type="ChEBI" id="CHEBI:57692"/>
    </cofactor>
    <text evidence="9 11">Binds 1 FAD per subunit.</text>
</comment>
<dbReference type="SUPFAM" id="SSF55424">
    <property type="entry name" value="FAD/NAD-linked reductases, dimerisation (C-terminal) domain"/>
    <property type="match status" value="1"/>
</dbReference>
<evidence type="ECO:0000256" key="7">
    <source>
        <dbReference type="ARBA" id="ARBA00023284"/>
    </source>
</evidence>
<organism evidence="14 15">
    <name type="scientific">Ichthyophthirius multifiliis</name>
    <name type="common">White spot disease agent</name>
    <name type="synonym">Ich</name>
    <dbReference type="NCBI Taxonomy" id="5932"/>
    <lineage>
        <taxon>Eukaryota</taxon>
        <taxon>Sar</taxon>
        <taxon>Alveolata</taxon>
        <taxon>Ciliophora</taxon>
        <taxon>Intramacronucleata</taxon>
        <taxon>Oligohymenophorea</taxon>
        <taxon>Hymenostomatida</taxon>
        <taxon>Ophryoglenina</taxon>
        <taxon>Ichthyophthirius</taxon>
    </lineage>
</organism>
<comment type="miscellaneous">
    <text evidence="11">The active site is a redox-active disulfide bond.</text>
</comment>
<evidence type="ECO:0000256" key="3">
    <source>
        <dbReference type="ARBA" id="ARBA00022827"/>
    </source>
</evidence>
<dbReference type="GO" id="GO:0005739">
    <property type="term" value="C:mitochondrion"/>
    <property type="evidence" value="ECO:0007669"/>
    <property type="project" value="TreeGrafter"/>
</dbReference>
<dbReference type="FunFam" id="3.30.390.30:FF:000001">
    <property type="entry name" value="Dihydrolipoyl dehydrogenase"/>
    <property type="match status" value="1"/>
</dbReference>
<dbReference type="InterPro" id="IPR001100">
    <property type="entry name" value="Pyr_nuc-diS_OxRdtase"/>
</dbReference>
<feature type="binding site" evidence="9">
    <location>
        <position position="229"/>
    </location>
    <ligand>
        <name>NAD(+)</name>
        <dbReference type="ChEBI" id="CHEBI:57540"/>
    </ligand>
</feature>
<evidence type="ECO:0000256" key="9">
    <source>
        <dbReference type="PIRSR" id="PIRSR000350-3"/>
    </source>
</evidence>
<dbReference type="PANTHER" id="PTHR22912:SF223">
    <property type="entry name" value="DIHYDROLIPOYL DEHYDROGENASE 1, MITOCHONDRIAL"/>
    <property type="match status" value="1"/>
</dbReference>
<dbReference type="InterPro" id="IPR012999">
    <property type="entry name" value="Pyr_OxRdtase_I_AS"/>
</dbReference>
<keyword evidence="7 11" id="KW-0676">Redox-active center</keyword>
<keyword evidence="3 9" id="KW-0274">FAD</keyword>
<feature type="binding site" evidence="9">
    <location>
        <position position="339"/>
    </location>
    <ligand>
        <name>FAD</name>
        <dbReference type="ChEBI" id="CHEBI:57692"/>
    </ligand>
</feature>
<evidence type="ECO:0000313" key="15">
    <source>
        <dbReference type="Proteomes" id="UP000008983"/>
    </source>
</evidence>
<evidence type="ECO:0000256" key="11">
    <source>
        <dbReference type="RuleBase" id="RU003692"/>
    </source>
</evidence>
<dbReference type="PROSITE" id="PS00076">
    <property type="entry name" value="PYRIDINE_REDOX_1"/>
    <property type="match status" value="1"/>
</dbReference>
<evidence type="ECO:0000313" key="14">
    <source>
        <dbReference type="EMBL" id="EGR32409.1"/>
    </source>
</evidence>
<dbReference type="GO" id="GO:0050660">
    <property type="term" value="F:flavin adenine dinucleotide binding"/>
    <property type="evidence" value="ECO:0007669"/>
    <property type="project" value="InterPro"/>
</dbReference>
<dbReference type="OMA" id="HMVGDRM"/>
<dbReference type="PIRSF" id="PIRSF000350">
    <property type="entry name" value="Mercury_reductase_MerA"/>
    <property type="match status" value="1"/>
</dbReference>
<dbReference type="FunCoup" id="G0QQU7">
    <property type="interactions" value="301"/>
</dbReference>
<accession>G0QQU7</accession>
<dbReference type="Gene3D" id="3.50.50.60">
    <property type="entry name" value="FAD/NAD(P)-binding domain"/>
    <property type="match status" value="2"/>
</dbReference>
<feature type="binding site" evidence="9">
    <location>
        <begin position="206"/>
        <end position="213"/>
    </location>
    <ligand>
        <name>NAD(+)</name>
        <dbReference type="ChEBI" id="CHEBI:57540"/>
    </ligand>
</feature>
<evidence type="ECO:0000259" key="12">
    <source>
        <dbReference type="Pfam" id="PF02852"/>
    </source>
</evidence>
<dbReference type="GeneID" id="14908567"/>
<evidence type="ECO:0000256" key="6">
    <source>
        <dbReference type="ARBA" id="ARBA00023157"/>
    </source>
</evidence>
<evidence type="ECO:0000259" key="13">
    <source>
        <dbReference type="Pfam" id="PF07992"/>
    </source>
</evidence>
<feature type="binding site" evidence="9">
    <location>
        <begin position="169"/>
        <end position="171"/>
    </location>
    <ligand>
        <name>FAD</name>
        <dbReference type="ChEBI" id="CHEBI:57692"/>
    </ligand>
</feature>
<feature type="binding site" evidence="9">
    <location>
        <begin position="345"/>
        <end position="348"/>
    </location>
    <ligand>
        <name>FAD</name>
        <dbReference type="ChEBI" id="CHEBI:57692"/>
    </ligand>
</feature>
<protein>
    <recommendedName>
        <fullName evidence="11">Dihydrolipoyl dehydrogenase</fullName>
        <ecNumber evidence="11">1.8.1.4</ecNumber>
    </recommendedName>
</protein>
<sequence length="492" mass="52602">MIKHLNKIQSNSLNKQFCFNFSATNTPYDVIVIGGGPGGYVAAIKAAQLGLKTACIEKRGALGGTCLNVGCIPSKALLNISQKYFDSIHKFADFGIEAKGVKVNWGKVQQKKDSIVTGLTGGIEYLFKKNKVDYIKGYGKLLDKNTINVDLVNNQGQQKLSSKNIIIATGSEPTPFPGLEFDEKTIVSSTGALSLPVIPEKLIVIGAGVIGLEMGSVYQRLGTKVTVIEYADQICPFLDNEIAKAFHKTLTKYGLEILTGHKVTGGQNKGTNGIVNVEPVKGGESKSLSANHILVATGRKPFVKGLNAQEIGIEFDNKGRIVTNNLLQTNIPNIYAIGDVVAGPMLAHKGEEEGIAAVENIAGKGGHVDYDAIPNVIYTHPEIAWVGKNEQELIKSGIKFNKGVFPMTANSRAKANNDFDGLIKVLTEINTDKILGVHIMGDQAGELISEAVLGISYGASAEDIGKTCHAHPTLSEALKEACMGAYDKPIHM</sequence>
<dbReference type="GO" id="GO:0004148">
    <property type="term" value="F:dihydrolipoyl dehydrogenase (NADH) activity"/>
    <property type="evidence" value="ECO:0007669"/>
    <property type="project" value="UniProtKB-EC"/>
</dbReference>
<dbReference type="OrthoDB" id="361797at2759"/>
<evidence type="ECO:0000256" key="10">
    <source>
        <dbReference type="PIRSR" id="PIRSR000350-4"/>
    </source>
</evidence>
<reference evidence="14 15" key="1">
    <citation type="submission" date="2011-07" db="EMBL/GenBank/DDBJ databases">
        <authorList>
            <person name="Coyne R."/>
            <person name="Brami D."/>
            <person name="Johnson J."/>
            <person name="Hostetler J."/>
            <person name="Hannick L."/>
            <person name="Clark T."/>
            <person name="Cassidy-Hanley D."/>
            <person name="Inman J."/>
        </authorList>
    </citation>
    <scope>NUCLEOTIDE SEQUENCE [LARGE SCALE GENOMIC DNA]</scope>
    <source>
        <strain evidence="14 15">G5</strain>
    </source>
</reference>
<dbReference type="RefSeq" id="XP_004036395.1">
    <property type="nucleotide sequence ID" value="XM_004036347.1"/>
</dbReference>
<dbReference type="PRINTS" id="PR00368">
    <property type="entry name" value="FADPNR"/>
</dbReference>
<dbReference type="Proteomes" id="UP000008983">
    <property type="component" value="Unassembled WGS sequence"/>
</dbReference>
<dbReference type="InterPro" id="IPR036188">
    <property type="entry name" value="FAD/NAD-bd_sf"/>
</dbReference>
<feature type="binding site" evidence="9">
    <location>
        <position position="75"/>
    </location>
    <ligand>
        <name>FAD</name>
        <dbReference type="ChEBI" id="CHEBI:57692"/>
    </ligand>
</feature>
<dbReference type="Gene3D" id="3.30.390.30">
    <property type="match status" value="1"/>
</dbReference>
<gene>
    <name evidence="14" type="ORF">IMG5_084100</name>
</gene>
<evidence type="ECO:0000256" key="5">
    <source>
        <dbReference type="ARBA" id="ARBA00023027"/>
    </source>
</evidence>
<dbReference type="InterPro" id="IPR023753">
    <property type="entry name" value="FAD/NAD-binding_dom"/>
</dbReference>
<dbReference type="InterPro" id="IPR050151">
    <property type="entry name" value="Class-I_Pyr_Nuc-Dis_Oxidored"/>
</dbReference>
<dbReference type="InParanoid" id="G0QQU7"/>
<dbReference type="InterPro" id="IPR006258">
    <property type="entry name" value="Lipoamide_DH"/>
</dbReference>
<keyword evidence="15" id="KW-1185">Reference proteome</keyword>
<evidence type="ECO:0000256" key="8">
    <source>
        <dbReference type="PIRSR" id="PIRSR000350-2"/>
    </source>
</evidence>
<dbReference type="InterPro" id="IPR004099">
    <property type="entry name" value="Pyr_nucl-diS_OxRdtase_dimer"/>
</dbReference>
<feature type="disulfide bond" description="Redox-active" evidence="10">
    <location>
        <begin position="66"/>
        <end position="71"/>
    </location>
</feature>
<dbReference type="eggNOG" id="KOG1335">
    <property type="taxonomic scope" value="Eukaryota"/>
</dbReference>
<keyword evidence="2 11" id="KW-0285">Flavoprotein</keyword>
<dbReference type="EMBL" id="GL983679">
    <property type="protein sequence ID" value="EGR32409.1"/>
    <property type="molecule type" value="Genomic_DNA"/>
</dbReference>
<feature type="active site" description="Proton acceptor" evidence="8">
    <location>
        <position position="471"/>
    </location>
</feature>
<dbReference type="GO" id="GO:0045252">
    <property type="term" value="C:oxoglutarate dehydrogenase complex"/>
    <property type="evidence" value="ECO:0007669"/>
    <property type="project" value="TreeGrafter"/>
</dbReference>
<keyword evidence="9" id="KW-0547">Nucleotide-binding</keyword>
<evidence type="ECO:0000256" key="1">
    <source>
        <dbReference type="ARBA" id="ARBA00007532"/>
    </source>
</evidence>
<feature type="domain" description="Pyridine nucleotide-disulphide oxidoreductase dimerisation" evidence="12">
    <location>
        <begin position="373"/>
        <end position="481"/>
    </location>
</feature>
<name>G0QQU7_ICHMU</name>
<dbReference type="STRING" id="857967.G0QQU7"/>
<dbReference type="AlphaFoldDB" id="G0QQU7"/>
<keyword evidence="6" id="KW-1015">Disulfide bond</keyword>
<dbReference type="EC" id="1.8.1.4" evidence="11"/>
<dbReference type="InterPro" id="IPR016156">
    <property type="entry name" value="FAD/NAD-linked_Rdtase_dimer_sf"/>
</dbReference>
<comment type="catalytic activity">
    <reaction evidence="11">
        <text>N(6)-[(R)-dihydrolipoyl]-L-lysyl-[protein] + NAD(+) = N(6)-[(R)-lipoyl]-L-lysyl-[protein] + NADH + H(+)</text>
        <dbReference type="Rhea" id="RHEA:15045"/>
        <dbReference type="Rhea" id="RHEA-COMP:10474"/>
        <dbReference type="Rhea" id="RHEA-COMP:10475"/>
        <dbReference type="ChEBI" id="CHEBI:15378"/>
        <dbReference type="ChEBI" id="CHEBI:57540"/>
        <dbReference type="ChEBI" id="CHEBI:57945"/>
        <dbReference type="ChEBI" id="CHEBI:83099"/>
        <dbReference type="ChEBI" id="CHEBI:83100"/>
        <dbReference type="EC" id="1.8.1.4"/>
    </reaction>
</comment>
<dbReference type="Pfam" id="PF02852">
    <property type="entry name" value="Pyr_redox_dim"/>
    <property type="match status" value="1"/>
</dbReference>
<dbReference type="Pfam" id="PF07992">
    <property type="entry name" value="Pyr_redox_2"/>
    <property type="match status" value="1"/>
</dbReference>
<dbReference type="NCBIfam" id="TIGR01350">
    <property type="entry name" value="lipoamide_DH"/>
    <property type="match status" value="1"/>
</dbReference>
<dbReference type="SUPFAM" id="SSF51905">
    <property type="entry name" value="FAD/NAD(P)-binding domain"/>
    <property type="match status" value="1"/>
</dbReference>
<dbReference type="PANTHER" id="PTHR22912">
    <property type="entry name" value="DISULFIDE OXIDOREDUCTASE"/>
    <property type="match status" value="1"/>
</dbReference>
<dbReference type="FunFam" id="3.50.50.60:FF:000001">
    <property type="entry name" value="Dihydrolipoyl dehydrogenase, mitochondrial"/>
    <property type="match status" value="1"/>
</dbReference>
<keyword evidence="5 9" id="KW-0520">NAD</keyword>
<feature type="domain" description="FAD/NAD(P)-binding" evidence="13">
    <location>
        <begin position="28"/>
        <end position="354"/>
    </location>
</feature>
<feature type="binding site" evidence="9">
    <location>
        <position position="139"/>
    </location>
    <ligand>
        <name>FAD</name>
        <dbReference type="ChEBI" id="CHEBI:57692"/>
    </ligand>
</feature>